<dbReference type="CDD" id="cd03257">
    <property type="entry name" value="ABC_NikE_OppD_transporters"/>
    <property type="match status" value="1"/>
</dbReference>
<dbReference type="GO" id="GO:0016887">
    <property type="term" value="F:ATP hydrolysis activity"/>
    <property type="evidence" value="ECO:0007669"/>
    <property type="project" value="InterPro"/>
</dbReference>
<dbReference type="EMBL" id="JAUSUL010000002">
    <property type="protein sequence ID" value="MDQ0315434.1"/>
    <property type="molecule type" value="Genomic_DNA"/>
</dbReference>
<evidence type="ECO:0000313" key="6">
    <source>
        <dbReference type="EMBL" id="MDQ0315434.1"/>
    </source>
</evidence>
<evidence type="ECO:0000313" key="7">
    <source>
        <dbReference type="Proteomes" id="UP001229244"/>
    </source>
</evidence>
<evidence type="ECO:0000256" key="1">
    <source>
        <dbReference type="ARBA" id="ARBA00005417"/>
    </source>
</evidence>
<name>A0AAE4ATZ0_9HYPH</name>
<dbReference type="SUPFAM" id="SSF52540">
    <property type="entry name" value="P-loop containing nucleoside triphosphate hydrolases"/>
    <property type="match status" value="1"/>
</dbReference>
<evidence type="ECO:0000256" key="3">
    <source>
        <dbReference type="ARBA" id="ARBA00022741"/>
    </source>
</evidence>
<dbReference type="GO" id="GO:0055085">
    <property type="term" value="P:transmembrane transport"/>
    <property type="evidence" value="ECO:0007669"/>
    <property type="project" value="UniProtKB-ARBA"/>
</dbReference>
<feature type="domain" description="ABC transporter" evidence="5">
    <location>
        <begin position="14"/>
        <end position="259"/>
    </location>
</feature>
<reference evidence="6" key="1">
    <citation type="submission" date="2023-07" db="EMBL/GenBank/DDBJ databases">
        <title>Genomic Encyclopedia of Type Strains, Phase IV (KMG-IV): sequencing the most valuable type-strain genomes for metagenomic binning, comparative biology and taxonomic classification.</title>
        <authorList>
            <person name="Goeker M."/>
        </authorList>
    </citation>
    <scope>NUCLEOTIDE SEQUENCE</scope>
    <source>
        <strain evidence="6">DSM 21202</strain>
    </source>
</reference>
<keyword evidence="2" id="KW-0813">Transport</keyword>
<evidence type="ECO:0000256" key="2">
    <source>
        <dbReference type="ARBA" id="ARBA00022448"/>
    </source>
</evidence>
<dbReference type="GO" id="GO:0005524">
    <property type="term" value="F:ATP binding"/>
    <property type="evidence" value="ECO:0007669"/>
    <property type="project" value="UniProtKB-KW"/>
</dbReference>
<organism evidence="6 7">
    <name type="scientific">Amorphus orientalis</name>
    <dbReference type="NCBI Taxonomy" id="649198"/>
    <lineage>
        <taxon>Bacteria</taxon>
        <taxon>Pseudomonadati</taxon>
        <taxon>Pseudomonadota</taxon>
        <taxon>Alphaproteobacteria</taxon>
        <taxon>Hyphomicrobiales</taxon>
        <taxon>Amorphaceae</taxon>
        <taxon>Amorphus</taxon>
    </lineage>
</organism>
<dbReference type="AlphaFoldDB" id="A0AAE4ATZ0"/>
<dbReference type="Pfam" id="PF00005">
    <property type="entry name" value="ABC_tran"/>
    <property type="match status" value="1"/>
</dbReference>
<protein>
    <submittedName>
        <fullName evidence="6">Peptide/nickel transport system ATP-binding protein</fullName>
    </submittedName>
</protein>
<keyword evidence="7" id="KW-1185">Reference proteome</keyword>
<accession>A0AAE4ATZ0</accession>
<dbReference type="Proteomes" id="UP001229244">
    <property type="component" value="Unassembled WGS sequence"/>
</dbReference>
<dbReference type="PROSITE" id="PS50893">
    <property type="entry name" value="ABC_TRANSPORTER_2"/>
    <property type="match status" value="1"/>
</dbReference>
<dbReference type="InterPro" id="IPR050319">
    <property type="entry name" value="ABC_transp_ATP-bind"/>
</dbReference>
<evidence type="ECO:0000259" key="5">
    <source>
        <dbReference type="PROSITE" id="PS50893"/>
    </source>
</evidence>
<dbReference type="RefSeq" id="WP_306885265.1">
    <property type="nucleotide sequence ID" value="NZ_JAUSUL010000002.1"/>
</dbReference>
<gene>
    <name evidence="6" type="ORF">J2S73_001891</name>
</gene>
<keyword evidence="4 6" id="KW-0067">ATP-binding</keyword>
<dbReference type="PROSITE" id="PS00211">
    <property type="entry name" value="ABC_TRANSPORTER_1"/>
    <property type="match status" value="1"/>
</dbReference>
<dbReference type="PANTHER" id="PTHR43776">
    <property type="entry name" value="TRANSPORT ATP-BINDING PROTEIN"/>
    <property type="match status" value="1"/>
</dbReference>
<comment type="similarity">
    <text evidence="1">Belongs to the ABC transporter superfamily.</text>
</comment>
<dbReference type="Gene3D" id="3.40.50.300">
    <property type="entry name" value="P-loop containing nucleotide triphosphate hydrolases"/>
    <property type="match status" value="1"/>
</dbReference>
<dbReference type="InterPro" id="IPR017871">
    <property type="entry name" value="ABC_transporter-like_CS"/>
</dbReference>
<dbReference type="InterPro" id="IPR027417">
    <property type="entry name" value="P-loop_NTPase"/>
</dbReference>
<sequence length="279" mass="30032">MTEPTLVSAKGLTISLPDRGKSRVFGPPPTITVVKGVDLEIRRGAAVGLVGESGSGKTTLGRALIRLLPVASGSLTFDGTDIAQAEEGTLRPLRPRMQMIFQDPMSSLNPRLKLGTILTRPFEAFNVPFPEATRRDTAAKLLDLVGLPTDFVDRFPHELSGGQRQRVGIARAIALEPDFIVADEIVSGLDVSTQAQILLLLRELQARMGLTLVFISHDLSVVRALCDELVVLLHGEVVEAGRCADVFAAPQADYTRALLEAVPLPEVDRGWLDTGAVRA</sequence>
<dbReference type="InterPro" id="IPR003593">
    <property type="entry name" value="AAA+_ATPase"/>
</dbReference>
<evidence type="ECO:0000256" key="4">
    <source>
        <dbReference type="ARBA" id="ARBA00022840"/>
    </source>
</evidence>
<dbReference type="PANTHER" id="PTHR43776:SF7">
    <property type="entry name" value="D,D-DIPEPTIDE TRANSPORT ATP-BINDING PROTEIN DDPF-RELATED"/>
    <property type="match status" value="1"/>
</dbReference>
<proteinExistence type="inferred from homology"/>
<dbReference type="SMART" id="SM00382">
    <property type="entry name" value="AAA"/>
    <property type="match status" value="1"/>
</dbReference>
<keyword evidence="3" id="KW-0547">Nucleotide-binding</keyword>
<dbReference type="InterPro" id="IPR003439">
    <property type="entry name" value="ABC_transporter-like_ATP-bd"/>
</dbReference>
<comment type="caution">
    <text evidence="6">The sequence shown here is derived from an EMBL/GenBank/DDBJ whole genome shotgun (WGS) entry which is preliminary data.</text>
</comment>